<keyword evidence="7" id="KW-1185">Reference proteome</keyword>
<reference evidence="6 7" key="1">
    <citation type="submission" date="2018-05" db="EMBL/GenBank/DDBJ databases">
        <title>Evolution of GPA BGCs.</title>
        <authorList>
            <person name="Waglechner N."/>
            <person name="Wright G.D."/>
        </authorList>
    </citation>
    <scope>NUCLEOTIDE SEQUENCE [LARGE SCALE GENOMIC DNA]</scope>
    <source>
        <strain evidence="6 7">DSM 5908</strain>
    </source>
</reference>
<gene>
    <name evidence="6" type="ORF">DMA12_09075</name>
</gene>
<dbReference type="OrthoDB" id="9808843at2"/>
<organism evidence="6 7">
    <name type="scientific">Amycolatopsis balhimycina DSM 5908</name>
    <dbReference type="NCBI Taxonomy" id="1081091"/>
    <lineage>
        <taxon>Bacteria</taxon>
        <taxon>Bacillati</taxon>
        <taxon>Actinomycetota</taxon>
        <taxon>Actinomycetes</taxon>
        <taxon>Pseudonocardiales</taxon>
        <taxon>Pseudonocardiaceae</taxon>
        <taxon>Amycolatopsis</taxon>
    </lineage>
</organism>
<accession>A0A428WWH5</accession>
<dbReference type="Proteomes" id="UP000286716">
    <property type="component" value="Unassembled WGS sequence"/>
</dbReference>
<dbReference type="SMART" id="SM00421">
    <property type="entry name" value="HTH_LUXR"/>
    <property type="match status" value="1"/>
</dbReference>
<dbReference type="InterPro" id="IPR016032">
    <property type="entry name" value="Sig_transdc_resp-reg_C-effctor"/>
</dbReference>
<keyword evidence="1 3" id="KW-0597">Phosphoprotein</keyword>
<dbReference type="InterPro" id="IPR058245">
    <property type="entry name" value="NreC/VraR/RcsB-like_REC"/>
</dbReference>
<comment type="caution">
    <text evidence="6">The sequence shown here is derived from an EMBL/GenBank/DDBJ whole genome shotgun (WGS) entry which is preliminary data.</text>
</comment>
<dbReference type="PROSITE" id="PS50043">
    <property type="entry name" value="HTH_LUXR_2"/>
    <property type="match status" value="1"/>
</dbReference>
<dbReference type="SUPFAM" id="SSF46894">
    <property type="entry name" value="C-terminal effector domain of the bipartite response regulators"/>
    <property type="match status" value="1"/>
</dbReference>
<dbReference type="RefSeq" id="WP_051183739.1">
    <property type="nucleotide sequence ID" value="NZ_QHHU01000010.1"/>
</dbReference>
<feature type="modified residue" description="4-aspartylphosphate" evidence="3">
    <location>
        <position position="66"/>
    </location>
</feature>
<feature type="domain" description="Response regulatory" evidence="5">
    <location>
        <begin position="15"/>
        <end position="131"/>
    </location>
</feature>
<evidence type="ECO:0000313" key="7">
    <source>
        <dbReference type="Proteomes" id="UP000286716"/>
    </source>
</evidence>
<evidence type="ECO:0000313" key="6">
    <source>
        <dbReference type="EMBL" id="RSM47367.1"/>
    </source>
</evidence>
<keyword evidence="2 6" id="KW-0238">DNA-binding</keyword>
<dbReference type="PROSITE" id="PS50110">
    <property type="entry name" value="RESPONSE_REGULATORY"/>
    <property type="match status" value="1"/>
</dbReference>
<evidence type="ECO:0000256" key="3">
    <source>
        <dbReference type="PROSITE-ProRule" id="PRU00169"/>
    </source>
</evidence>
<dbReference type="AlphaFoldDB" id="A0A428WWH5"/>
<dbReference type="Pfam" id="PF00196">
    <property type="entry name" value="GerE"/>
    <property type="match status" value="1"/>
</dbReference>
<evidence type="ECO:0000259" key="4">
    <source>
        <dbReference type="PROSITE" id="PS50043"/>
    </source>
</evidence>
<dbReference type="Pfam" id="PF00072">
    <property type="entry name" value="Response_reg"/>
    <property type="match status" value="1"/>
</dbReference>
<sequence length="220" mass="23510">MSIVHAPQAEKATTSILVVDHQTLVREGLRAILTTRPEFHIVGEAADSSAAASLAGEKRPDVVLLDVDTPGKSIAETIRMIRKASPLSEIITLADCDESETVRELLDLGVRGYLLKNSSQWALIAAIYNVQHGNESAVLLVSRSSINQASPATKSLSPIEISILRLAAKAMTNGQIAVRLELSEAVVKKHLRNVFAKLGAVSRLDAVNKAVAARLVPSLP</sequence>
<dbReference type="InterPro" id="IPR001789">
    <property type="entry name" value="Sig_transdc_resp-reg_receiver"/>
</dbReference>
<protein>
    <submittedName>
        <fullName evidence="6">DNA-binding response regulator</fullName>
    </submittedName>
</protein>
<dbReference type="InterPro" id="IPR000792">
    <property type="entry name" value="Tscrpt_reg_LuxR_C"/>
</dbReference>
<evidence type="ECO:0000256" key="1">
    <source>
        <dbReference type="ARBA" id="ARBA00022553"/>
    </source>
</evidence>
<dbReference type="PRINTS" id="PR00038">
    <property type="entry name" value="HTHLUXR"/>
</dbReference>
<proteinExistence type="predicted"/>
<dbReference type="CDD" id="cd06170">
    <property type="entry name" value="LuxR_C_like"/>
    <property type="match status" value="1"/>
</dbReference>
<evidence type="ECO:0000256" key="2">
    <source>
        <dbReference type="ARBA" id="ARBA00023125"/>
    </source>
</evidence>
<name>A0A428WWH5_AMYBA</name>
<evidence type="ECO:0000259" key="5">
    <source>
        <dbReference type="PROSITE" id="PS50110"/>
    </source>
</evidence>
<dbReference type="GO" id="GO:0006355">
    <property type="term" value="P:regulation of DNA-templated transcription"/>
    <property type="evidence" value="ECO:0007669"/>
    <property type="project" value="InterPro"/>
</dbReference>
<dbReference type="CDD" id="cd17535">
    <property type="entry name" value="REC_NarL-like"/>
    <property type="match status" value="1"/>
</dbReference>
<dbReference type="GO" id="GO:0003677">
    <property type="term" value="F:DNA binding"/>
    <property type="evidence" value="ECO:0007669"/>
    <property type="project" value="UniProtKB-KW"/>
</dbReference>
<dbReference type="Gene3D" id="3.40.50.2300">
    <property type="match status" value="1"/>
</dbReference>
<dbReference type="SUPFAM" id="SSF52172">
    <property type="entry name" value="CheY-like"/>
    <property type="match status" value="1"/>
</dbReference>
<dbReference type="InterPro" id="IPR039420">
    <property type="entry name" value="WalR-like"/>
</dbReference>
<dbReference type="EMBL" id="QHHU01000010">
    <property type="protein sequence ID" value="RSM47367.1"/>
    <property type="molecule type" value="Genomic_DNA"/>
</dbReference>
<dbReference type="GO" id="GO:0000160">
    <property type="term" value="P:phosphorelay signal transduction system"/>
    <property type="evidence" value="ECO:0007669"/>
    <property type="project" value="InterPro"/>
</dbReference>
<dbReference type="InterPro" id="IPR011006">
    <property type="entry name" value="CheY-like_superfamily"/>
</dbReference>
<dbReference type="PANTHER" id="PTHR43214">
    <property type="entry name" value="TWO-COMPONENT RESPONSE REGULATOR"/>
    <property type="match status" value="1"/>
</dbReference>
<feature type="domain" description="HTH luxR-type" evidence="4">
    <location>
        <begin position="149"/>
        <end position="214"/>
    </location>
</feature>
<dbReference type="SMART" id="SM00448">
    <property type="entry name" value="REC"/>
    <property type="match status" value="1"/>
</dbReference>